<proteinExistence type="predicted"/>
<accession>A0A6G4W9S2</accession>
<organism evidence="3 4">
    <name type="scientific">Allomesorhizobium camelthorni</name>
    <dbReference type="NCBI Taxonomy" id="475069"/>
    <lineage>
        <taxon>Bacteria</taxon>
        <taxon>Pseudomonadati</taxon>
        <taxon>Pseudomonadota</taxon>
        <taxon>Alphaproteobacteria</taxon>
        <taxon>Hyphomicrobiales</taxon>
        <taxon>Phyllobacteriaceae</taxon>
        <taxon>Allomesorhizobium</taxon>
    </lineage>
</organism>
<protein>
    <submittedName>
        <fullName evidence="3">Uncharacterized protein</fullName>
    </submittedName>
</protein>
<feature type="chain" id="PRO_5026028395" evidence="2">
    <location>
        <begin position="20"/>
        <end position="127"/>
    </location>
</feature>
<dbReference type="RefSeq" id="WP_165026363.1">
    <property type="nucleotide sequence ID" value="NZ_JAAKZF010000008.1"/>
</dbReference>
<feature type="region of interest" description="Disordered" evidence="1">
    <location>
        <begin position="15"/>
        <end position="127"/>
    </location>
</feature>
<evidence type="ECO:0000313" key="4">
    <source>
        <dbReference type="Proteomes" id="UP001642900"/>
    </source>
</evidence>
<evidence type="ECO:0000256" key="2">
    <source>
        <dbReference type="SAM" id="SignalP"/>
    </source>
</evidence>
<reference evidence="3 4" key="1">
    <citation type="submission" date="2020-02" db="EMBL/GenBank/DDBJ databases">
        <title>Genome sequence of strain CCNWXJ40-4.</title>
        <authorList>
            <person name="Gao J."/>
            <person name="Sun J."/>
        </authorList>
    </citation>
    <scope>NUCLEOTIDE SEQUENCE [LARGE SCALE GENOMIC DNA]</scope>
    <source>
        <strain evidence="3 4">CCNWXJ 40-4</strain>
    </source>
</reference>
<feature type="compositionally biased region" description="Low complexity" evidence="1">
    <location>
        <begin position="15"/>
        <end position="43"/>
    </location>
</feature>
<feature type="signal peptide" evidence="2">
    <location>
        <begin position="1"/>
        <end position="19"/>
    </location>
</feature>
<comment type="caution">
    <text evidence="3">The sequence shown here is derived from an EMBL/GenBank/DDBJ whole genome shotgun (WGS) entry which is preliminary data.</text>
</comment>
<name>A0A6G4W9S2_9HYPH</name>
<dbReference type="EMBL" id="JAAKZF010000008">
    <property type="protein sequence ID" value="NGO51324.1"/>
    <property type="molecule type" value="Genomic_DNA"/>
</dbReference>
<sequence length="127" mass="12587">MIAAVCLAPGCATSTTGDAAPTAAATPAAQAPAIAATEPTPGTVTEVQLSSGEPKNTGTFPNLNIPTQSAAPQISAQQKAARLAELKAARTGQTPPPGSTDTSASKARLKKLASSHAAKALEEIENN</sequence>
<keyword evidence="4" id="KW-1185">Reference proteome</keyword>
<gene>
    <name evidence="3" type="ORF">G6N73_09040</name>
</gene>
<dbReference type="Proteomes" id="UP001642900">
    <property type="component" value="Unassembled WGS sequence"/>
</dbReference>
<keyword evidence="2" id="KW-0732">Signal</keyword>
<evidence type="ECO:0000313" key="3">
    <source>
        <dbReference type="EMBL" id="NGO51324.1"/>
    </source>
</evidence>
<feature type="compositionally biased region" description="Polar residues" evidence="1">
    <location>
        <begin position="45"/>
        <end position="75"/>
    </location>
</feature>
<dbReference type="AlphaFoldDB" id="A0A6G4W9S2"/>
<evidence type="ECO:0000256" key="1">
    <source>
        <dbReference type="SAM" id="MobiDB-lite"/>
    </source>
</evidence>